<gene>
    <name evidence="2" type="ORF">HZS54_21325</name>
</gene>
<name>A0A7D5P9E5_9EURY</name>
<sequence length="98" mass="9493">MSAWPLLIAAGPAGVYAAAGLAILGDAVPGWSAPAAAVVGSALFCVGVTGWRSRFEAFGGSDASAERATRLGLAALACAALAAGGAGFAVLVHVLVWP</sequence>
<dbReference type="Proteomes" id="UP000509346">
    <property type="component" value="Chromosome"/>
</dbReference>
<feature type="transmembrane region" description="Helical" evidence="1">
    <location>
        <begin position="33"/>
        <end position="51"/>
    </location>
</feature>
<reference evidence="2 3" key="1">
    <citation type="submission" date="2020-07" db="EMBL/GenBank/DDBJ databases">
        <title>Halosimplex litoreum sp. nov. and Halosimplex rubrum sp. nov., isolated from different salt environments.</title>
        <authorList>
            <person name="Cui H."/>
        </authorList>
    </citation>
    <scope>NUCLEOTIDE SEQUENCE [LARGE SCALE GENOMIC DNA]</scope>
    <source>
        <strain evidence="2 3">R2</strain>
    </source>
</reference>
<dbReference type="EMBL" id="CP058909">
    <property type="protein sequence ID" value="QLH84023.1"/>
    <property type="molecule type" value="Genomic_DNA"/>
</dbReference>
<keyword evidence="1" id="KW-0812">Transmembrane</keyword>
<organism evidence="2 3">
    <name type="scientific">Halosimplex pelagicum</name>
    <dbReference type="NCBI Taxonomy" id="869886"/>
    <lineage>
        <taxon>Archaea</taxon>
        <taxon>Methanobacteriati</taxon>
        <taxon>Methanobacteriota</taxon>
        <taxon>Stenosarchaea group</taxon>
        <taxon>Halobacteria</taxon>
        <taxon>Halobacteriales</taxon>
        <taxon>Haloarculaceae</taxon>
        <taxon>Halosimplex</taxon>
    </lineage>
</organism>
<keyword evidence="3" id="KW-1185">Reference proteome</keyword>
<dbReference type="GeneID" id="56085188"/>
<dbReference type="RefSeq" id="WP_179919121.1">
    <property type="nucleotide sequence ID" value="NZ_CP058909.1"/>
</dbReference>
<feature type="transmembrane region" description="Helical" evidence="1">
    <location>
        <begin position="71"/>
        <end position="96"/>
    </location>
</feature>
<keyword evidence="1" id="KW-0472">Membrane</keyword>
<evidence type="ECO:0000313" key="2">
    <source>
        <dbReference type="EMBL" id="QLH84023.1"/>
    </source>
</evidence>
<dbReference type="KEGG" id="hpel:HZS54_21325"/>
<evidence type="ECO:0000256" key="1">
    <source>
        <dbReference type="SAM" id="Phobius"/>
    </source>
</evidence>
<accession>A0A7D5P9E5</accession>
<keyword evidence="1" id="KW-1133">Transmembrane helix</keyword>
<evidence type="ECO:0000313" key="3">
    <source>
        <dbReference type="Proteomes" id="UP000509346"/>
    </source>
</evidence>
<protein>
    <submittedName>
        <fullName evidence="2">Uncharacterized protein</fullName>
    </submittedName>
</protein>
<dbReference type="AlphaFoldDB" id="A0A7D5P9E5"/>
<proteinExistence type="predicted"/>